<dbReference type="PANTHER" id="PTHR42849">
    <property type="entry name" value="N-ACETYLNEURAMINATE LYASE"/>
    <property type="match status" value="1"/>
</dbReference>
<feature type="non-terminal residue" evidence="2">
    <location>
        <position position="184"/>
    </location>
</feature>
<evidence type="ECO:0000256" key="1">
    <source>
        <dbReference type="ARBA" id="ARBA00023239"/>
    </source>
</evidence>
<accession>A0A523WCL5</accession>
<sequence length="184" mass="20369">MEKLEGVIVPIVSPLKEDESIDEEGVEQLVNYSIDNGVTAILVLGTTGEFPVLTSANRRRIIELTLNKVNGRVPVLVGTGSTGTKRAIENTREAAKMGAQATLLSPPYFYEMTQRDILAHYLEVLEQVDIPIMVYNVPFHPELAVKPETVRQLLEHPNIVGIKDSSGDFSNFLEILELKNVRGD</sequence>
<organism evidence="2 3">
    <name type="scientific">Aerophobetes bacterium</name>
    <dbReference type="NCBI Taxonomy" id="2030807"/>
    <lineage>
        <taxon>Bacteria</taxon>
        <taxon>Candidatus Aerophobota</taxon>
    </lineage>
</organism>
<dbReference type="Gene3D" id="3.20.20.70">
    <property type="entry name" value="Aldolase class I"/>
    <property type="match status" value="1"/>
</dbReference>
<dbReference type="GO" id="GO:0008747">
    <property type="term" value="F:N-acetylneuraminate lyase activity"/>
    <property type="evidence" value="ECO:0007669"/>
    <property type="project" value="TreeGrafter"/>
</dbReference>
<dbReference type="PRINTS" id="PR00146">
    <property type="entry name" value="DHPICSNTHASE"/>
</dbReference>
<comment type="caution">
    <text evidence="2">The sequence shown here is derived from an EMBL/GenBank/DDBJ whole genome shotgun (WGS) entry which is preliminary data.</text>
</comment>
<dbReference type="SUPFAM" id="SSF51569">
    <property type="entry name" value="Aldolase"/>
    <property type="match status" value="1"/>
</dbReference>
<dbReference type="GO" id="GO:0019262">
    <property type="term" value="P:N-acetylneuraminate catabolic process"/>
    <property type="evidence" value="ECO:0007669"/>
    <property type="project" value="TreeGrafter"/>
</dbReference>
<dbReference type="PANTHER" id="PTHR42849:SF1">
    <property type="entry name" value="N-ACETYLNEURAMINATE LYASE"/>
    <property type="match status" value="1"/>
</dbReference>
<dbReference type="Pfam" id="PF00701">
    <property type="entry name" value="DHDPS"/>
    <property type="match status" value="1"/>
</dbReference>
<evidence type="ECO:0000313" key="2">
    <source>
        <dbReference type="EMBL" id="TET64766.1"/>
    </source>
</evidence>
<keyword evidence="1" id="KW-0456">Lyase</keyword>
<dbReference type="InterPro" id="IPR002220">
    <property type="entry name" value="DapA-like"/>
</dbReference>
<dbReference type="CDD" id="cd00408">
    <property type="entry name" value="DHDPS-like"/>
    <property type="match status" value="1"/>
</dbReference>
<dbReference type="EMBL" id="SOIZ01000030">
    <property type="protein sequence ID" value="TET64766.1"/>
    <property type="molecule type" value="Genomic_DNA"/>
</dbReference>
<dbReference type="GO" id="GO:0005829">
    <property type="term" value="C:cytosol"/>
    <property type="evidence" value="ECO:0007669"/>
    <property type="project" value="TreeGrafter"/>
</dbReference>
<dbReference type="SMART" id="SM01130">
    <property type="entry name" value="DHDPS"/>
    <property type="match status" value="1"/>
</dbReference>
<gene>
    <name evidence="2" type="ORF">E3J48_00620</name>
</gene>
<name>A0A523WCL5_UNCAE</name>
<dbReference type="InterPro" id="IPR013785">
    <property type="entry name" value="Aldolase_TIM"/>
</dbReference>
<reference evidence="2 3" key="1">
    <citation type="submission" date="2019-03" db="EMBL/GenBank/DDBJ databases">
        <title>Metabolic potential of uncultured bacteria and archaea associated with petroleum seepage in deep-sea sediments.</title>
        <authorList>
            <person name="Dong X."/>
            <person name="Hubert C."/>
        </authorList>
    </citation>
    <scope>NUCLEOTIDE SEQUENCE [LARGE SCALE GENOMIC DNA]</scope>
    <source>
        <strain evidence="2">E29_bin52</strain>
    </source>
</reference>
<proteinExistence type="predicted"/>
<protein>
    <submittedName>
        <fullName evidence="2">Dihydrodipicolinate synthase family protein</fullName>
    </submittedName>
</protein>
<dbReference type="Proteomes" id="UP000319130">
    <property type="component" value="Unassembled WGS sequence"/>
</dbReference>
<evidence type="ECO:0000313" key="3">
    <source>
        <dbReference type="Proteomes" id="UP000319130"/>
    </source>
</evidence>
<dbReference type="AlphaFoldDB" id="A0A523WCL5"/>